<comment type="caution">
    <text evidence="1">The sequence shown here is derived from an EMBL/GenBank/DDBJ whole genome shotgun (WGS) entry which is preliminary data.</text>
</comment>
<keyword evidence="2" id="KW-1185">Reference proteome</keyword>
<proteinExistence type="predicted"/>
<protein>
    <submittedName>
        <fullName evidence="1">Uncharacterized protein</fullName>
    </submittedName>
</protein>
<name>A0ACC0E4U7_9BASI</name>
<sequence>MLMMMISLGLTLLYSTLSIRIDQRSSRDSTQSVKYEEDLRKQKNPTQDQDQDQEKKEDEEYNYDQNE</sequence>
<accession>A0ACC0E4U7</accession>
<dbReference type="EMBL" id="CM045875">
    <property type="protein sequence ID" value="KAI7944178.1"/>
    <property type="molecule type" value="Genomic_DNA"/>
</dbReference>
<organism evidence="1 2">
    <name type="scientific">Puccinia striiformis f. sp. tritici</name>
    <dbReference type="NCBI Taxonomy" id="168172"/>
    <lineage>
        <taxon>Eukaryota</taxon>
        <taxon>Fungi</taxon>
        <taxon>Dikarya</taxon>
        <taxon>Basidiomycota</taxon>
        <taxon>Pucciniomycotina</taxon>
        <taxon>Pucciniomycetes</taxon>
        <taxon>Pucciniales</taxon>
        <taxon>Pucciniaceae</taxon>
        <taxon>Puccinia</taxon>
    </lineage>
</organism>
<reference evidence="1 2" key="3">
    <citation type="journal article" date="2022" name="Microbiol. Spectr.">
        <title>Folding features and dynamics of 3D genome architecture in plant fungal pathogens.</title>
        <authorList>
            <person name="Xia C."/>
        </authorList>
    </citation>
    <scope>NUCLEOTIDE SEQUENCE [LARGE SCALE GENOMIC DNA]</scope>
    <source>
        <strain evidence="1 2">93-210</strain>
    </source>
</reference>
<reference evidence="2" key="1">
    <citation type="journal article" date="2018" name="BMC Genomics">
        <title>Genomic insights into host adaptation between the wheat stripe rust pathogen (Puccinia striiformis f. sp. tritici) and the barley stripe rust pathogen (Puccinia striiformis f. sp. hordei).</title>
        <authorList>
            <person name="Xia C."/>
            <person name="Wang M."/>
            <person name="Yin C."/>
            <person name="Cornejo O.E."/>
            <person name="Hulbert S.H."/>
            <person name="Chen X."/>
        </authorList>
    </citation>
    <scope>NUCLEOTIDE SEQUENCE [LARGE SCALE GENOMIC DNA]</scope>
    <source>
        <strain evidence="2">93-210</strain>
    </source>
</reference>
<reference evidence="2" key="2">
    <citation type="journal article" date="2018" name="Mol. Plant Microbe Interact.">
        <title>Genome sequence resources for the wheat stripe rust pathogen (Puccinia striiformis f. sp. tritici) and the barley stripe rust pathogen (Puccinia striiformis f. sp. hordei).</title>
        <authorList>
            <person name="Xia C."/>
            <person name="Wang M."/>
            <person name="Yin C."/>
            <person name="Cornejo O.E."/>
            <person name="Hulbert S.H."/>
            <person name="Chen X."/>
        </authorList>
    </citation>
    <scope>NUCLEOTIDE SEQUENCE [LARGE SCALE GENOMIC DNA]</scope>
    <source>
        <strain evidence="2">93-210</strain>
    </source>
</reference>
<evidence type="ECO:0000313" key="2">
    <source>
        <dbReference type="Proteomes" id="UP001060170"/>
    </source>
</evidence>
<evidence type="ECO:0000313" key="1">
    <source>
        <dbReference type="EMBL" id="KAI7944178.1"/>
    </source>
</evidence>
<gene>
    <name evidence="1" type="ORF">MJO28_011706</name>
</gene>
<dbReference type="Proteomes" id="UP001060170">
    <property type="component" value="Chromosome 11"/>
</dbReference>